<dbReference type="KEGG" id="mcha:111018823"/>
<dbReference type="PANTHER" id="PTHR33240">
    <property type="entry name" value="OS08G0508500 PROTEIN"/>
    <property type="match status" value="1"/>
</dbReference>
<evidence type="ECO:0000256" key="1">
    <source>
        <dbReference type="SAM" id="MobiDB-lite"/>
    </source>
</evidence>
<dbReference type="InterPro" id="IPR021109">
    <property type="entry name" value="Peptidase_aspartic_dom_sf"/>
</dbReference>
<dbReference type="Proteomes" id="UP000504603">
    <property type="component" value="Unplaced"/>
</dbReference>
<dbReference type="PANTHER" id="PTHR33240:SF15">
    <property type="entry name" value="GAG-PRO-LIKE PROTEIN"/>
    <property type="match status" value="1"/>
</dbReference>
<feature type="compositionally biased region" description="Basic and acidic residues" evidence="1">
    <location>
        <begin position="171"/>
        <end position="203"/>
    </location>
</feature>
<feature type="compositionally biased region" description="Polar residues" evidence="1">
    <location>
        <begin position="1"/>
        <end position="13"/>
    </location>
</feature>
<proteinExistence type="predicted"/>
<feature type="region of interest" description="Disordered" evidence="1">
    <location>
        <begin position="1"/>
        <end position="21"/>
    </location>
</feature>
<evidence type="ECO:0000313" key="2">
    <source>
        <dbReference type="Proteomes" id="UP000504603"/>
    </source>
</evidence>
<organism evidence="2 3">
    <name type="scientific">Momordica charantia</name>
    <name type="common">Bitter gourd</name>
    <name type="synonym">Balsam pear</name>
    <dbReference type="NCBI Taxonomy" id="3673"/>
    <lineage>
        <taxon>Eukaryota</taxon>
        <taxon>Viridiplantae</taxon>
        <taxon>Streptophyta</taxon>
        <taxon>Embryophyta</taxon>
        <taxon>Tracheophyta</taxon>
        <taxon>Spermatophyta</taxon>
        <taxon>Magnoliopsida</taxon>
        <taxon>eudicotyledons</taxon>
        <taxon>Gunneridae</taxon>
        <taxon>Pentapetalae</taxon>
        <taxon>rosids</taxon>
        <taxon>fabids</taxon>
        <taxon>Cucurbitales</taxon>
        <taxon>Cucurbitaceae</taxon>
        <taxon>Momordiceae</taxon>
        <taxon>Momordica</taxon>
    </lineage>
</organism>
<evidence type="ECO:0000313" key="3">
    <source>
        <dbReference type="RefSeq" id="XP_022150760.1"/>
    </source>
</evidence>
<protein>
    <submittedName>
        <fullName evidence="3">Uncharacterized protein LOC111018823</fullName>
    </submittedName>
</protein>
<keyword evidence="2" id="KW-1185">Reference proteome</keyword>
<dbReference type="RefSeq" id="XP_022150760.1">
    <property type="nucleotide sequence ID" value="XM_022295068.1"/>
</dbReference>
<name>A0A6J1D9E1_MOMCH</name>
<gene>
    <name evidence="3" type="primary">LOC111018823</name>
</gene>
<reference evidence="3" key="1">
    <citation type="submission" date="2025-08" db="UniProtKB">
        <authorList>
            <consortium name="RefSeq"/>
        </authorList>
    </citation>
    <scope>IDENTIFICATION</scope>
    <source>
        <strain evidence="3">OHB3-1</strain>
    </source>
</reference>
<dbReference type="OrthoDB" id="2919534at2759"/>
<dbReference type="GeneID" id="111018823"/>
<dbReference type="AlphaFoldDB" id="A0A6J1D9E1"/>
<sequence length="627" mass="70062">MSSNQQAESSHNPATPDGVITREEFDQLRGKLNAQVEALKAKCEQKEGPLNDGDLGESPFTSDVLEAPTVKSYDGSKDPKDYVEVFEGLMDFQAASDAIKCRAFQIALTGSARLWFQEDQLKVAQSSDDSAMCYFLTGLADEALTVKLGKEAPATFAEVLQKAKKVIDGQELLRTKTGRPERGIDRGRSGKDEKADLKSKDKGSFSSGRAEFRRAVNGPTRSRPYERFTPTTIPISEILTNIEESGMEKLLKRPEKLRGAPERRNKDKYCRFHREHDHNTSDRWELKRQIEDLIQDDYFKKFVGKPRTSSAEKKEERKLSRTPLRRIDRPAVINTIFGGPSGGQSGHKRKELARAARREVCIIREQRPTCPITFDSADLEEVHLPHNDALVIAPLIDHVVVRRVLVDEGVSANIVSLLTYLALGWTRSQLKKSTTPLVGFSRESVIPEGCIDLPVTLGHDQTQVTQMAEFVVIDGRSAYNAIFGRPIIHSFRAIPSTLHQVLKYSTPNGVGMVRGEQIASRECYASALKGSSVCALETLVSRDGTLEFKANLPRREFAAPTEELELVPLLRYKYNENIDHEQELDEKSSLNKIDDDIGVEGMPEPLNVGIYASIDKMSPLIEQFDFG</sequence>
<accession>A0A6J1D9E1</accession>
<dbReference type="CDD" id="cd00303">
    <property type="entry name" value="retropepsin_like"/>
    <property type="match status" value="1"/>
</dbReference>
<dbReference type="Gene3D" id="2.40.70.10">
    <property type="entry name" value="Acid Proteases"/>
    <property type="match status" value="1"/>
</dbReference>
<feature type="region of interest" description="Disordered" evidence="1">
    <location>
        <begin position="171"/>
        <end position="227"/>
    </location>
</feature>